<evidence type="ECO:0000256" key="2">
    <source>
        <dbReference type="ARBA" id="ARBA00022737"/>
    </source>
</evidence>
<name>A0A8H3HNH7_9AGAM</name>
<evidence type="ECO:0000256" key="3">
    <source>
        <dbReference type="SAM" id="MobiDB-lite"/>
    </source>
</evidence>
<protein>
    <recommendedName>
        <fullName evidence="6">Tip elongation aberrant protein 1</fullName>
    </recommendedName>
</protein>
<organism evidence="4 5">
    <name type="scientific">Rhizoctonia solani</name>
    <dbReference type="NCBI Taxonomy" id="456999"/>
    <lineage>
        <taxon>Eukaryota</taxon>
        <taxon>Fungi</taxon>
        <taxon>Dikarya</taxon>
        <taxon>Basidiomycota</taxon>
        <taxon>Agaricomycotina</taxon>
        <taxon>Agaricomycetes</taxon>
        <taxon>Cantharellales</taxon>
        <taxon>Ceratobasidiaceae</taxon>
        <taxon>Rhizoctonia</taxon>
    </lineage>
</organism>
<evidence type="ECO:0000313" key="5">
    <source>
        <dbReference type="Proteomes" id="UP000663827"/>
    </source>
</evidence>
<dbReference type="PANTHER" id="PTHR46093">
    <property type="entry name" value="ACYL-COA-BINDING DOMAIN-CONTAINING PROTEIN 5"/>
    <property type="match status" value="1"/>
</dbReference>
<evidence type="ECO:0008006" key="6">
    <source>
        <dbReference type="Google" id="ProtNLM"/>
    </source>
</evidence>
<comment type="caution">
    <text evidence="4">The sequence shown here is derived from an EMBL/GenBank/DDBJ whole genome shotgun (WGS) entry which is preliminary data.</text>
</comment>
<dbReference type="Pfam" id="PF24681">
    <property type="entry name" value="Kelch_KLHDC2_KLHL20_DRC7"/>
    <property type="match status" value="1"/>
</dbReference>
<feature type="region of interest" description="Disordered" evidence="3">
    <location>
        <begin position="289"/>
        <end position="364"/>
    </location>
</feature>
<gene>
    <name evidence="4" type="ORF">RDB_LOCUS64035</name>
</gene>
<dbReference type="Proteomes" id="UP000663827">
    <property type="component" value="Unassembled WGS sequence"/>
</dbReference>
<sequence length="380" mass="40949">METTLTASLVETTGEVPSPRSFHQGVLANGRLIVWGGSCSNGESPASTDNSTYSLNMATRHWTKLDIQPAPEARFLHSACLCGNKLVVFGGVQQWPVNDLWSLDIDLFEQGNPAWERIEVASGSPSPSPRAGHVMVSYENQLYIFGGGELEIKDIDIWRFDMSTRTWTEFSGLGNVPPCRALRSVTLVGDAVFISGGKTSNQGALGDMWVFKINEWKWYRFPELHSQPSASFGYTMSTVEERIFLIGGLVKLNQFASAMTVYGLNTNLIDFPEGGSVITVKLAPTIGRLRDPSMDSSGGEKGLEIGPSEGPGLIVEGPVAEGPRARSSGSQIDEGATSIAEGVENIRMDSLGTGPDETDPYLGQDPDIIPITLNAITGTM</sequence>
<evidence type="ECO:0000256" key="1">
    <source>
        <dbReference type="ARBA" id="ARBA00022441"/>
    </source>
</evidence>
<feature type="non-terminal residue" evidence="4">
    <location>
        <position position="1"/>
    </location>
</feature>
<proteinExistence type="predicted"/>
<dbReference type="InterPro" id="IPR015915">
    <property type="entry name" value="Kelch-typ_b-propeller"/>
</dbReference>
<dbReference type="Gene3D" id="2.120.10.80">
    <property type="entry name" value="Kelch-type beta propeller"/>
    <property type="match status" value="2"/>
</dbReference>
<reference evidence="4" key="1">
    <citation type="submission" date="2021-01" db="EMBL/GenBank/DDBJ databases">
        <authorList>
            <person name="Kaushik A."/>
        </authorList>
    </citation>
    <scope>NUCLEOTIDE SEQUENCE</scope>
    <source>
        <strain evidence="4">AG5</strain>
    </source>
</reference>
<evidence type="ECO:0000313" key="4">
    <source>
        <dbReference type="EMBL" id="CAE7130844.1"/>
    </source>
</evidence>
<keyword evidence="1" id="KW-0880">Kelch repeat</keyword>
<accession>A0A8H3HNH7</accession>
<keyword evidence="2" id="KW-0677">Repeat</keyword>
<dbReference type="SUPFAM" id="SSF117281">
    <property type="entry name" value="Kelch motif"/>
    <property type="match status" value="1"/>
</dbReference>
<dbReference type="PANTHER" id="PTHR46093:SF18">
    <property type="entry name" value="FIBRONECTIN TYPE-III DOMAIN-CONTAINING PROTEIN"/>
    <property type="match status" value="1"/>
</dbReference>
<dbReference type="EMBL" id="CAJNJQ010001287">
    <property type="protein sequence ID" value="CAE7130844.1"/>
    <property type="molecule type" value="Genomic_DNA"/>
</dbReference>
<dbReference type="AlphaFoldDB" id="A0A8H3HNH7"/>